<feature type="compositionally biased region" description="Low complexity" evidence="1">
    <location>
        <begin position="1"/>
        <end position="16"/>
    </location>
</feature>
<evidence type="ECO:0000313" key="2">
    <source>
        <dbReference type="EMBL" id="KAK8488297.1"/>
    </source>
</evidence>
<dbReference type="EMBL" id="JBBPBN010000356">
    <property type="protein sequence ID" value="KAK8488297.1"/>
    <property type="molecule type" value="Genomic_DNA"/>
</dbReference>
<evidence type="ECO:0000313" key="3">
    <source>
        <dbReference type="Proteomes" id="UP001396334"/>
    </source>
</evidence>
<proteinExistence type="predicted"/>
<name>A0ABR2A6G2_9ROSI</name>
<feature type="region of interest" description="Disordered" evidence="1">
    <location>
        <begin position="1"/>
        <end position="23"/>
    </location>
</feature>
<protein>
    <submittedName>
        <fullName evidence="2">Uncharacterized protein</fullName>
    </submittedName>
</protein>
<accession>A0ABR2A6G2</accession>
<dbReference type="Proteomes" id="UP001396334">
    <property type="component" value="Unassembled WGS sequence"/>
</dbReference>
<reference evidence="2 3" key="1">
    <citation type="journal article" date="2024" name="G3 (Bethesda)">
        <title>Genome assembly of Hibiscus sabdariffa L. provides insights into metabolisms of medicinal natural products.</title>
        <authorList>
            <person name="Kim T."/>
        </authorList>
    </citation>
    <scope>NUCLEOTIDE SEQUENCE [LARGE SCALE GENOMIC DNA]</scope>
    <source>
        <strain evidence="2">TK-2024</strain>
        <tissue evidence="2">Old leaves</tissue>
    </source>
</reference>
<sequence length="93" mass="10449">MSSWGRSSFRVSSVTEGGEEEESDVRGFLLVVIIIIGGLERVHGREKLEISCLVSNLDLLGEKEDAMAFGLRLEDIGMYKMNKNYNSNLQSHR</sequence>
<gene>
    <name evidence="2" type="ORF">V6N11_028601</name>
</gene>
<organism evidence="2 3">
    <name type="scientific">Hibiscus sabdariffa</name>
    <name type="common">roselle</name>
    <dbReference type="NCBI Taxonomy" id="183260"/>
    <lineage>
        <taxon>Eukaryota</taxon>
        <taxon>Viridiplantae</taxon>
        <taxon>Streptophyta</taxon>
        <taxon>Embryophyta</taxon>
        <taxon>Tracheophyta</taxon>
        <taxon>Spermatophyta</taxon>
        <taxon>Magnoliopsida</taxon>
        <taxon>eudicotyledons</taxon>
        <taxon>Gunneridae</taxon>
        <taxon>Pentapetalae</taxon>
        <taxon>rosids</taxon>
        <taxon>malvids</taxon>
        <taxon>Malvales</taxon>
        <taxon>Malvaceae</taxon>
        <taxon>Malvoideae</taxon>
        <taxon>Hibiscus</taxon>
    </lineage>
</organism>
<evidence type="ECO:0000256" key="1">
    <source>
        <dbReference type="SAM" id="MobiDB-lite"/>
    </source>
</evidence>
<comment type="caution">
    <text evidence="2">The sequence shown here is derived from an EMBL/GenBank/DDBJ whole genome shotgun (WGS) entry which is preliminary data.</text>
</comment>
<keyword evidence="3" id="KW-1185">Reference proteome</keyword>